<feature type="transmembrane region" description="Helical" evidence="1">
    <location>
        <begin position="20"/>
        <end position="41"/>
    </location>
</feature>
<keyword evidence="1" id="KW-0472">Membrane</keyword>
<keyword evidence="3" id="KW-1185">Reference proteome</keyword>
<evidence type="ECO:0000313" key="2">
    <source>
        <dbReference type="EMBL" id="BDU16782.1"/>
    </source>
</evidence>
<accession>A0ABN6UKU2</accession>
<protein>
    <submittedName>
        <fullName evidence="2">DUF998 domain-containing protein</fullName>
    </submittedName>
</protein>
<feature type="transmembrane region" description="Helical" evidence="1">
    <location>
        <begin position="161"/>
        <end position="181"/>
    </location>
</feature>
<feature type="transmembrane region" description="Helical" evidence="1">
    <location>
        <begin position="187"/>
        <end position="208"/>
    </location>
</feature>
<dbReference type="Proteomes" id="UP001317822">
    <property type="component" value="Chromosome"/>
</dbReference>
<dbReference type="EMBL" id="AP027041">
    <property type="protein sequence ID" value="BDU16782.1"/>
    <property type="molecule type" value="Genomic_DNA"/>
</dbReference>
<feature type="transmembrane region" description="Helical" evidence="1">
    <location>
        <begin position="131"/>
        <end position="149"/>
    </location>
</feature>
<proteinExistence type="predicted"/>
<name>A0ABN6UKU2_9GAMM</name>
<keyword evidence="1" id="KW-0812">Transmembrane</keyword>
<dbReference type="RefSeq" id="WP_281778768.1">
    <property type="nucleotide sequence ID" value="NZ_AP027041.1"/>
</dbReference>
<keyword evidence="1" id="KW-1133">Transmembrane helix</keyword>
<dbReference type="Pfam" id="PF06197">
    <property type="entry name" value="DUF998"/>
    <property type="match status" value="1"/>
</dbReference>
<feature type="transmembrane region" description="Helical" evidence="1">
    <location>
        <begin position="61"/>
        <end position="82"/>
    </location>
</feature>
<sequence>MSDVPVVAQARANAARTRTIGTWALVGVAVFAAVAIAMQFLRADLDFVRATLSFYLLGPLGVWLQLAYLGLALSLALIGAGYYGAATREGRSRLALCLFLIGAIGVAVTAWAETDRGGAAVLTTAAKIHAISAPLAFLGTTLGMLLQSWVLRRDPRWRQHFALAFGLAAFCFVALWLHALWRELPRGLSQKAVIAAIVVWLMLAASWLRRTSDAP</sequence>
<organism evidence="2 3">
    <name type="scientific">Lysobacter auxotrophicus</name>
    <dbReference type="NCBI Taxonomy" id="2992573"/>
    <lineage>
        <taxon>Bacteria</taxon>
        <taxon>Pseudomonadati</taxon>
        <taxon>Pseudomonadota</taxon>
        <taxon>Gammaproteobacteria</taxon>
        <taxon>Lysobacterales</taxon>
        <taxon>Lysobacteraceae</taxon>
        <taxon>Lysobacter</taxon>
    </lineage>
</organism>
<evidence type="ECO:0000256" key="1">
    <source>
        <dbReference type="SAM" id="Phobius"/>
    </source>
</evidence>
<feature type="transmembrane region" description="Helical" evidence="1">
    <location>
        <begin position="94"/>
        <end position="111"/>
    </location>
</feature>
<dbReference type="InterPro" id="IPR009339">
    <property type="entry name" value="DUF998"/>
</dbReference>
<gene>
    <name evidence="2" type="ORF">LA521A_19830</name>
</gene>
<reference evidence="2 3" key="1">
    <citation type="journal article" date="2023" name="Int. J. Syst. Evol. Microbiol.">
        <title>Physiological and genomic analyses of cobalamin (vitamin B12)-auxotrophy of Lysobacter auxotrophicus sp. nov., a methionine-auxotrophic chitinolytic bacterium isolated from chitin-treated soil.</title>
        <authorList>
            <person name="Saito A."/>
            <person name="Dohra H."/>
            <person name="Hamada M."/>
            <person name="Moriuchi R."/>
            <person name="Kotsuchibashi Y."/>
            <person name="Mori K."/>
        </authorList>
    </citation>
    <scope>NUCLEOTIDE SEQUENCE [LARGE SCALE GENOMIC DNA]</scope>
    <source>
        <strain evidence="2 3">5-21a</strain>
    </source>
</reference>
<evidence type="ECO:0000313" key="3">
    <source>
        <dbReference type="Proteomes" id="UP001317822"/>
    </source>
</evidence>